<organism evidence="5 6">
    <name type="scientific">Rotaria magnacalcarata</name>
    <dbReference type="NCBI Taxonomy" id="392030"/>
    <lineage>
        <taxon>Eukaryota</taxon>
        <taxon>Metazoa</taxon>
        <taxon>Spiralia</taxon>
        <taxon>Gnathifera</taxon>
        <taxon>Rotifera</taxon>
        <taxon>Eurotatoria</taxon>
        <taxon>Bdelloidea</taxon>
        <taxon>Philodinida</taxon>
        <taxon>Philodinidae</taxon>
        <taxon>Rotaria</taxon>
    </lineage>
</organism>
<dbReference type="EMBL" id="CAJNRE010001426">
    <property type="protein sequence ID" value="CAF1943487.1"/>
    <property type="molecule type" value="Genomic_DNA"/>
</dbReference>
<dbReference type="Proteomes" id="UP000663824">
    <property type="component" value="Unassembled WGS sequence"/>
</dbReference>
<feature type="region of interest" description="Disordered" evidence="2">
    <location>
        <begin position="1083"/>
        <end position="1117"/>
    </location>
</feature>
<dbReference type="PANTHER" id="PTHR21444">
    <property type="entry name" value="COILED-COIL DOMAIN-CONTAINING PROTEIN 180"/>
    <property type="match status" value="1"/>
</dbReference>
<evidence type="ECO:0000256" key="1">
    <source>
        <dbReference type="SAM" id="Coils"/>
    </source>
</evidence>
<dbReference type="InterPro" id="IPR027914">
    <property type="entry name" value="DUF4456"/>
</dbReference>
<evidence type="ECO:0000256" key="2">
    <source>
        <dbReference type="SAM" id="MobiDB-lite"/>
    </source>
</evidence>
<protein>
    <submittedName>
        <fullName evidence="5">Uncharacterized protein</fullName>
    </submittedName>
</protein>
<dbReference type="InterPro" id="IPR028089">
    <property type="entry name" value="DUF4455"/>
</dbReference>
<sequence length="1484" mass="173889">MLNSTTTPSVRILPNNKVYRQLFDAQVQLSDAYNRVRNNQLSRSVNIISQPESIPLVRNIRPHASQKQKWLTSMSYSNDTSINPITIAFHDERRRRQNEQQQELDELKREVFNLPDDIEYIESEKNEESADDTKKGSITERLALNRQVKYDQLWIELLNKISETNQTLLVELEKITRQCNKYYEQGDKEIDELLKDIIYRKNIATLTLQSFENAFNQLDQCLTPRLSQIQEYCQSIEELELERIQKIRDLFQYYSERLYRTHHLSDKDTACALEKQAIELNSQIFDNRRTYAELEAKLLTGETIRIHRFQNELVTYQTKWRDAVWIIEKQSWISKLSQCKVELDSTILSKCKSIGSDIATLTKLFVGHMNKLNSFVPPTSTRENIQAWHKQGYVVVNKIVTKRQELMQQINEITSDEIKTLEKESQLIREKVLKNKIFNEEQLQALFVLDIEPLLKERIQFLQQSVIERIQAAYEQLTNGMYEILDRLLAFVKPAAEQWDDHQNRLEHVTAQLTSMMQECRRPHDLQNEKKLTRLDATLDEMRCASNETALSRLLNSSYDQLDNIKATFAQFYETEHNIVNKYSDMITDEVNRYKNEMLNYFHARQIDENKSNGPFSSSTRQYHTTSLTGAIYELQGYFNDESSITLKFSSSSDDEQLGKSPFRERNSNMSKILNNGPSQFDQLQTQTFLTETVNLDTETSTNKTSSIPFYDSFQIPSNLVDALSLKLCRAFLDYYDQWKEETLKRADGVMYSKHDELEREMNFQMHLHEPRRVRIETDIHNVRAAEIVMHDERVERHLRGVQETLEQIDADYTRMLRTFSKSLASYKDDVCNLEEVFVNATTSNRLLALKDRLDKQRTILMDDIRTSLRGFRKRFDDSMRYLRQANVKFRKSFKTFSEGGNFSREEIEIYRKKLEKTMLQIDKAETTILNELEKVEKKQLEEATKIMNQFQERFKNHLTDLKFIELTNRWISETQVKIKAEVAINNQNAQILKTLIGAYQVKMDSILNPNLDKPLATSDEIRELFHQIVLNTYERALYLQCLNNELAIPASIINNLKDKGLIVEKLQTQTVAGASSAIRSLGKKPKENDKNHRLSIIESSIEEGTTTASRRDRPSRARTRDEIYRIYCVFGEKKHPGQDFLSKILNILRESTEGLLTHSEMFYRDKGNRPVTRPQALREKFDEFAYSMIEKLKNYEEQCRTYHESSINEFRFMLELFERTSSLMPKIEFNEQTFQSEKVLIEFKQQFDTIIDKELNQSNCEKQTNLQQLRPTYGAPAKKSFLQAIDNQEKLRQENIQKLISQLRSTTIQNIQANTQEVTQSLATNAERLLILFDEILTADEITRTKLPLVKQSLSELIKRQQAGRSLEDSEPTPLIERKQGHWPGLTLIDDQLNRERESIKSKKRLSVASLREKSASIVTQKTTLPQIETIAHRNQAYQSYKEVLTQLLAHIEGKCSTTIVDLERDRSYWNSLIENLQQLRIT</sequence>
<accession>A0A816LLI0</accession>
<feature type="coiled-coil region" evidence="1">
    <location>
        <begin position="908"/>
        <end position="954"/>
    </location>
</feature>
<feature type="region of interest" description="Disordered" evidence="2">
    <location>
        <begin position="650"/>
        <end position="675"/>
    </location>
</feature>
<evidence type="ECO:0000259" key="3">
    <source>
        <dbReference type="Pfam" id="PF14643"/>
    </source>
</evidence>
<dbReference type="PANTHER" id="PTHR21444:SF14">
    <property type="entry name" value="COILED-COIL DOMAIN-CONTAINING PROTEIN 180"/>
    <property type="match status" value="1"/>
</dbReference>
<evidence type="ECO:0000313" key="5">
    <source>
        <dbReference type="EMBL" id="CAF1943487.1"/>
    </source>
</evidence>
<feature type="domain" description="DUF4456" evidence="4">
    <location>
        <begin position="1157"/>
        <end position="1361"/>
    </location>
</feature>
<proteinExistence type="predicted"/>
<comment type="caution">
    <text evidence="5">The sequence shown here is derived from an EMBL/GenBank/DDBJ whole genome shotgun (WGS) entry which is preliminary data.</text>
</comment>
<evidence type="ECO:0000313" key="6">
    <source>
        <dbReference type="Proteomes" id="UP000663824"/>
    </source>
</evidence>
<gene>
    <name evidence="5" type="ORF">MBJ925_LOCUS5527</name>
</gene>
<reference evidence="5" key="1">
    <citation type="submission" date="2021-02" db="EMBL/GenBank/DDBJ databases">
        <authorList>
            <person name="Nowell W R."/>
        </authorList>
    </citation>
    <scope>NUCLEOTIDE SEQUENCE</scope>
</reference>
<dbReference type="Pfam" id="PF14644">
    <property type="entry name" value="DUF4456"/>
    <property type="match status" value="1"/>
</dbReference>
<keyword evidence="1" id="KW-0175">Coiled coil</keyword>
<dbReference type="Pfam" id="PF14643">
    <property type="entry name" value="DUF4455"/>
    <property type="match status" value="1"/>
</dbReference>
<feature type="domain" description="DUF4455" evidence="3">
    <location>
        <begin position="145"/>
        <end position="609"/>
    </location>
</feature>
<name>A0A816LLI0_9BILA</name>
<evidence type="ECO:0000259" key="4">
    <source>
        <dbReference type="Pfam" id="PF14644"/>
    </source>
</evidence>